<gene>
    <name evidence="4" type="ORF">BO70DRAFT_360463</name>
</gene>
<dbReference type="SUPFAM" id="SSF51445">
    <property type="entry name" value="(Trans)glycosidases"/>
    <property type="match status" value="1"/>
</dbReference>
<dbReference type="AlphaFoldDB" id="A0A317WP52"/>
<dbReference type="PANTHER" id="PTHR34154:SF10">
    <property type="entry name" value="ASL1-LIKE GLYCOSYL HYDROLASE CATALYTIC DOMAIN-CONTAINING PROTEIN"/>
    <property type="match status" value="1"/>
</dbReference>
<comment type="caution">
    <text evidence="4">The sequence shown here is derived from an EMBL/GenBank/DDBJ whole genome shotgun (WGS) entry which is preliminary data.</text>
</comment>
<dbReference type="Gene3D" id="3.20.20.80">
    <property type="entry name" value="Glycosidases"/>
    <property type="match status" value="1"/>
</dbReference>
<evidence type="ECO:0000313" key="4">
    <source>
        <dbReference type="EMBL" id="PWY86708.1"/>
    </source>
</evidence>
<evidence type="ECO:0000256" key="2">
    <source>
        <dbReference type="SAM" id="SignalP"/>
    </source>
</evidence>
<dbReference type="InterPro" id="IPR017853">
    <property type="entry name" value="GH"/>
</dbReference>
<dbReference type="EMBL" id="MSFL01000007">
    <property type="protein sequence ID" value="PWY86708.1"/>
    <property type="molecule type" value="Genomic_DNA"/>
</dbReference>
<evidence type="ECO:0000313" key="5">
    <source>
        <dbReference type="Proteomes" id="UP000247233"/>
    </source>
</evidence>
<dbReference type="GO" id="GO:0009277">
    <property type="term" value="C:fungal-type cell wall"/>
    <property type="evidence" value="ECO:0007669"/>
    <property type="project" value="TreeGrafter"/>
</dbReference>
<accession>A0A317WP52</accession>
<feature type="chain" id="PRO_5016277825" description="Asl1-like glycosyl hydrolase catalytic domain-containing protein" evidence="2">
    <location>
        <begin position="20"/>
        <end position="331"/>
    </location>
</feature>
<dbReference type="RefSeq" id="XP_025400940.1">
    <property type="nucleotide sequence ID" value="XM_025542786.1"/>
</dbReference>
<name>A0A317WP52_9EURO</name>
<reference evidence="4 5" key="1">
    <citation type="submission" date="2016-12" db="EMBL/GenBank/DDBJ databases">
        <title>The genomes of Aspergillus section Nigri reveals drivers in fungal speciation.</title>
        <authorList>
            <consortium name="DOE Joint Genome Institute"/>
            <person name="Vesth T.C."/>
            <person name="Nybo J."/>
            <person name="Theobald S."/>
            <person name="Brandl J."/>
            <person name="Frisvad J.C."/>
            <person name="Nielsen K.F."/>
            <person name="Lyhne E.K."/>
            <person name="Kogle M.E."/>
            <person name="Kuo A."/>
            <person name="Riley R."/>
            <person name="Clum A."/>
            <person name="Nolan M."/>
            <person name="Lipzen A."/>
            <person name="Salamov A."/>
            <person name="Henrissat B."/>
            <person name="Wiebenga A."/>
            <person name="De Vries R.P."/>
            <person name="Grigoriev I.V."/>
            <person name="Mortensen U.H."/>
            <person name="Andersen M.R."/>
            <person name="Baker S.E."/>
        </authorList>
    </citation>
    <scope>NUCLEOTIDE SEQUENCE [LARGE SCALE GENOMIC DNA]</scope>
    <source>
        <strain evidence="4 5">CBS 117.55</strain>
    </source>
</reference>
<evidence type="ECO:0000256" key="1">
    <source>
        <dbReference type="SAM" id="MobiDB-lite"/>
    </source>
</evidence>
<dbReference type="InterPro" id="IPR024655">
    <property type="entry name" value="Asl1_glyco_hydro_catalytic"/>
</dbReference>
<dbReference type="PANTHER" id="PTHR34154">
    <property type="entry name" value="ALKALI-SENSITIVE LINKAGE PROTEIN 1"/>
    <property type="match status" value="1"/>
</dbReference>
<dbReference type="GeneID" id="37065023"/>
<evidence type="ECO:0000259" key="3">
    <source>
        <dbReference type="Pfam" id="PF11790"/>
    </source>
</evidence>
<sequence>MVSFSHILTTGLVAASASALPLKSSLSNLQKRSSNKRGAAYNDASLVSTLTDNSASTVSWSYNWGSSVDGTMPSDMEFVPMLWGSSFFSGWTEAVETALSSGSSYILGFNEPDMSSGADMSASTAAQYYEEYITPYSGSAKLISPAVTSSSSSGEGLDWLKSFMDDCQSCNISGLAVHWYGDSVDDLKTFVSEAISTAAEYDISEVWLTEFGLNADESGVSDASTTVDFLDEALTWLDSQSEVARYAFFYCANDYMLTDGAVNSVGDAYMSSSSSSSTSSTSSSESSSSSAASASTSSSVVESTSSESSSSSSSWSESSSSESSFTELSAE</sequence>
<feature type="signal peptide" evidence="2">
    <location>
        <begin position="1"/>
        <end position="19"/>
    </location>
</feature>
<dbReference type="OrthoDB" id="43654at2759"/>
<dbReference type="FunFam" id="3.20.20.80:FF:000271">
    <property type="entry name" value="Alkali-sensitive linkage protein 1"/>
    <property type="match status" value="1"/>
</dbReference>
<dbReference type="Proteomes" id="UP000247233">
    <property type="component" value="Unassembled WGS sequence"/>
</dbReference>
<feature type="domain" description="Asl1-like glycosyl hydrolase catalytic" evidence="3">
    <location>
        <begin position="38"/>
        <end position="269"/>
    </location>
</feature>
<dbReference type="Pfam" id="PF11790">
    <property type="entry name" value="Glyco_hydro_cc"/>
    <property type="match status" value="1"/>
</dbReference>
<protein>
    <recommendedName>
        <fullName evidence="3">Asl1-like glycosyl hydrolase catalytic domain-containing protein</fullName>
    </recommendedName>
</protein>
<organism evidence="4 5">
    <name type="scientific">Aspergillus heteromorphus CBS 117.55</name>
    <dbReference type="NCBI Taxonomy" id="1448321"/>
    <lineage>
        <taxon>Eukaryota</taxon>
        <taxon>Fungi</taxon>
        <taxon>Dikarya</taxon>
        <taxon>Ascomycota</taxon>
        <taxon>Pezizomycotina</taxon>
        <taxon>Eurotiomycetes</taxon>
        <taxon>Eurotiomycetidae</taxon>
        <taxon>Eurotiales</taxon>
        <taxon>Aspergillaceae</taxon>
        <taxon>Aspergillus</taxon>
        <taxon>Aspergillus subgen. Circumdati</taxon>
    </lineage>
</organism>
<dbReference type="InterPro" id="IPR053183">
    <property type="entry name" value="ASL1"/>
</dbReference>
<keyword evidence="2" id="KW-0732">Signal</keyword>
<dbReference type="VEuPathDB" id="FungiDB:BO70DRAFT_360463"/>
<feature type="region of interest" description="Disordered" evidence="1">
    <location>
        <begin position="274"/>
        <end position="331"/>
    </location>
</feature>
<dbReference type="GO" id="GO:0071966">
    <property type="term" value="P:fungal-type cell wall polysaccharide metabolic process"/>
    <property type="evidence" value="ECO:0007669"/>
    <property type="project" value="TreeGrafter"/>
</dbReference>
<keyword evidence="5" id="KW-1185">Reference proteome</keyword>
<proteinExistence type="predicted"/>
<feature type="compositionally biased region" description="Low complexity" evidence="1">
    <location>
        <begin position="274"/>
        <end position="324"/>
    </location>
</feature>
<dbReference type="STRING" id="1448321.A0A317WP52"/>